<proteinExistence type="predicted"/>
<gene>
    <name evidence="2" type="ORF">CEW83_13400</name>
</gene>
<dbReference type="Proteomes" id="UP000244930">
    <property type="component" value="Chromosome"/>
</dbReference>
<dbReference type="InterPro" id="IPR050289">
    <property type="entry name" value="TorD/DmsD_chaperones"/>
</dbReference>
<keyword evidence="3" id="KW-1185">Reference proteome</keyword>
<accession>A0A2U8GR00</accession>
<dbReference type="InterPro" id="IPR020945">
    <property type="entry name" value="DMSO/NO3_reduct_chaperone"/>
</dbReference>
<evidence type="ECO:0000313" key="2">
    <source>
        <dbReference type="EMBL" id="AWI76092.1"/>
    </source>
</evidence>
<sequence>MNAPMSTDARSLQPAPAWSDEDRARAEHYALLARLYFAAPDAALLEGLSRTAQVLGAGKGAFPEAWAALGEAAAATTAEAVAAEYSALFQGVGRAEVMLNGSWYLTGFLQEEPLAELREDLIELGLGRREGVAETEDHIAALAEVMRHLVVTGPDDEGLMRQQAFFGRHLAPWYGAFVAEVAAAPSASFYVRVGSLLQAFFDIERQAFDMV</sequence>
<reference evidence="2 3" key="1">
    <citation type="submission" date="2017-06" db="EMBL/GenBank/DDBJ databases">
        <title>Azoarcus.</title>
        <authorList>
            <person name="Woo J.-H."/>
            <person name="Kim H.-S."/>
        </authorList>
    </citation>
    <scope>NUCLEOTIDE SEQUENCE [LARGE SCALE GENOMIC DNA]</scope>
    <source>
        <strain evidence="2 3">TSPY31</strain>
    </source>
</reference>
<evidence type="ECO:0000256" key="1">
    <source>
        <dbReference type="ARBA" id="ARBA00023186"/>
    </source>
</evidence>
<organism evidence="2 3">
    <name type="scientific">Parazoarcus communis</name>
    <dbReference type="NCBI Taxonomy" id="41977"/>
    <lineage>
        <taxon>Bacteria</taxon>
        <taxon>Pseudomonadati</taxon>
        <taxon>Pseudomonadota</taxon>
        <taxon>Betaproteobacteria</taxon>
        <taxon>Rhodocyclales</taxon>
        <taxon>Zoogloeaceae</taxon>
        <taxon>Parazoarcus</taxon>
    </lineage>
</organism>
<protein>
    <submittedName>
        <fullName evidence="2">Molecular chaperone</fullName>
    </submittedName>
</protein>
<dbReference type="PANTHER" id="PTHR34227:SF1">
    <property type="entry name" value="DIMETHYL SULFOXIDE REDUCTASE CHAPERONE-RELATED"/>
    <property type="match status" value="1"/>
</dbReference>
<dbReference type="KEGG" id="acom:CEW83_13400"/>
<dbReference type="Gene3D" id="1.10.3480.10">
    <property type="entry name" value="TorD-like"/>
    <property type="match status" value="1"/>
</dbReference>
<keyword evidence="1" id="KW-0143">Chaperone</keyword>
<dbReference type="Pfam" id="PF02613">
    <property type="entry name" value="Nitrate_red_del"/>
    <property type="match status" value="1"/>
</dbReference>
<dbReference type="PANTHER" id="PTHR34227">
    <property type="entry name" value="CHAPERONE PROTEIN YCDY"/>
    <property type="match status" value="1"/>
</dbReference>
<evidence type="ECO:0000313" key="3">
    <source>
        <dbReference type="Proteomes" id="UP000244930"/>
    </source>
</evidence>
<dbReference type="InterPro" id="IPR036411">
    <property type="entry name" value="TorD-like_sf"/>
</dbReference>
<dbReference type="EMBL" id="CP022187">
    <property type="protein sequence ID" value="AWI76092.1"/>
    <property type="molecule type" value="Genomic_DNA"/>
</dbReference>
<dbReference type="AlphaFoldDB" id="A0A2U8GR00"/>
<dbReference type="SUPFAM" id="SSF89155">
    <property type="entry name" value="TorD-like"/>
    <property type="match status" value="1"/>
</dbReference>
<name>A0A2U8GR00_9RHOO</name>